<sequence>MKKLVLLALLVSAASCSLKETEKNEKLLALNHATTVNDDSPYTQLYGAWTGKLPDEQNASASRTVTYIITRIDSKHKTVIGNRSIDGKSQYVHGKVTENQNSLELTFRFWNDKLRKQLEQKLVFENGNLKGFIEASPKDNLPAVEFPLERKKPEYRAEVMTDSVNFIDWDNPKKEKASRKKYIRPSYPVSTEATYVLNASTQKFKESDLKNLKKTDLQLLRNTIYARHGYIFKNENQNRFFTRFDWYVPVSTDVEKDLTAVEKENIKLLVRFEKYAEDYYEYFGR</sequence>
<accession>A0A7Y8XZR5</accession>
<dbReference type="EMBL" id="JACBJI010000001">
    <property type="protein sequence ID" value="NYA69313.1"/>
    <property type="molecule type" value="Genomic_DNA"/>
</dbReference>
<keyword evidence="3" id="KW-1185">Reference proteome</keyword>
<gene>
    <name evidence="2" type="ORF">HZF10_00160</name>
</gene>
<proteinExistence type="predicted"/>
<name>A0A7Y8XZR5_9FLAO</name>
<dbReference type="InterPro" id="IPR038434">
    <property type="entry name" value="YARHG_sf"/>
</dbReference>
<evidence type="ECO:0000313" key="2">
    <source>
        <dbReference type="EMBL" id="NYA69313.1"/>
    </source>
</evidence>
<dbReference type="InterPro" id="IPR025582">
    <property type="entry name" value="YARHG_dom"/>
</dbReference>
<evidence type="ECO:0000259" key="1">
    <source>
        <dbReference type="SMART" id="SM01324"/>
    </source>
</evidence>
<organism evidence="2 3">
    <name type="scientific">Flavobacterium agri</name>
    <dbReference type="NCBI Taxonomy" id="2743471"/>
    <lineage>
        <taxon>Bacteria</taxon>
        <taxon>Pseudomonadati</taxon>
        <taxon>Bacteroidota</taxon>
        <taxon>Flavobacteriia</taxon>
        <taxon>Flavobacteriales</taxon>
        <taxon>Flavobacteriaceae</taxon>
        <taxon>Flavobacterium</taxon>
    </lineage>
</organism>
<dbReference type="PROSITE" id="PS51257">
    <property type="entry name" value="PROKAR_LIPOPROTEIN"/>
    <property type="match status" value="1"/>
</dbReference>
<feature type="domain" description="YARHG" evidence="1">
    <location>
        <begin position="193"/>
        <end position="274"/>
    </location>
</feature>
<dbReference type="RefSeq" id="WP_176004137.1">
    <property type="nucleotide sequence ID" value="NZ_JABWMI010000001.1"/>
</dbReference>
<reference evidence="2 3" key="1">
    <citation type="submission" date="2020-07" db="EMBL/GenBank/DDBJ databases">
        <authorList>
            <person name="Sun Q."/>
        </authorList>
    </citation>
    <scope>NUCLEOTIDE SEQUENCE [LARGE SCALE GENOMIC DNA]</scope>
    <source>
        <strain evidence="2 3">MAH-1</strain>
    </source>
</reference>
<evidence type="ECO:0000313" key="3">
    <source>
        <dbReference type="Proteomes" id="UP000535020"/>
    </source>
</evidence>
<dbReference type="Pfam" id="PF13308">
    <property type="entry name" value="YARHG"/>
    <property type="match status" value="1"/>
</dbReference>
<dbReference type="Proteomes" id="UP000535020">
    <property type="component" value="Unassembled WGS sequence"/>
</dbReference>
<dbReference type="SMART" id="SM01324">
    <property type="entry name" value="YARHG"/>
    <property type="match status" value="1"/>
</dbReference>
<comment type="caution">
    <text evidence="2">The sequence shown here is derived from an EMBL/GenBank/DDBJ whole genome shotgun (WGS) entry which is preliminary data.</text>
</comment>
<dbReference type="AlphaFoldDB" id="A0A7Y8XZR5"/>
<protein>
    <submittedName>
        <fullName evidence="2">YARHG domain-containing protein</fullName>
    </submittedName>
</protein>
<dbReference type="Gene3D" id="1.20.58.1690">
    <property type="match status" value="1"/>
</dbReference>